<dbReference type="Proteomes" id="UP001162483">
    <property type="component" value="Unassembled WGS sequence"/>
</dbReference>
<keyword evidence="2" id="KW-1185">Reference proteome</keyword>
<gene>
    <name evidence="1" type="ORF">SPARVUS_LOCUS16330106</name>
</gene>
<name>A0ABN9HR53_9NEOB</name>
<feature type="non-terminal residue" evidence="1">
    <location>
        <position position="1"/>
    </location>
</feature>
<evidence type="ECO:0000313" key="1">
    <source>
        <dbReference type="EMBL" id="CAI9622725.1"/>
    </source>
</evidence>
<evidence type="ECO:0000313" key="2">
    <source>
        <dbReference type="Proteomes" id="UP001162483"/>
    </source>
</evidence>
<dbReference type="EMBL" id="CATNWA010021446">
    <property type="protein sequence ID" value="CAI9622725.1"/>
    <property type="molecule type" value="Genomic_DNA"/>
</dbReference>
<protein>
    <submittedName>
        <fullName evidence="1">Uncharacterized protein</fullName>
    </submittedName>
</protein>
<proteinExistence type="predicted"/>
<sequence length="57" mass="6318">DRAIVIQSVRALKREKWPGQEGVKLPGIQMVKIIPGDPAKKVFVQALSIWGNDCVPH</sequence>
<organism evidence="1 2">
    <name type="scientific">Staurois parvus</name>
    <dbReference type="NCBI Taxonomy" id="386267"/>
    <lineage>
        <taxon>Eukaryota</taxon>
        <taxon>Metazoa</taxon>
        <taxon>Chordata</taxon>
        <taxon>Craniata</taxon>
        <taxon>Vertebrata</taxon>
        <taxon>Euteleostomi</taxon>
        <taxon>Amphibia</taxon>
        <taxon>Batrachia</taxon>
        <taxon>Anura</taxon>
        <taxon>Neobatrachia</taxon>
        <taxon>Ranoidea</taxon>
        <taxon>Ranidae</taxon>
        <taxon>Staurois</taxon>
    </lineage>
</organism>
<comment type="caution">
    <text evidence="1">The sequence shown here is derived from an EMBL/GenBank/DDBJ whole genome shotgun (WGS) entry which is preliminary data.</text>
</comment>
<accession>A0ABN9HR53</accession>
<reference evidence="1" key="1">
    <citation type="submission" date="2023-05" db="EMBL/GenBank/DDBJ databases">
        <authorList>
            <person name="Stuckert A."/>
        </authorList>
    </citation>
    <scope>NUCLEOTIDE SEQUENCE</scope>
</reference>